<feature type="region of interest" description="Disordered" evidence="8">
    <location>
        <begin position="36"/>
        <end position="82"/>
    </location>
</feature>
<accession>A0A3B1APK6</accession>
<dbReference type="EC" id="5.2.1.8" evidence="3"/>
<comment type="catalytic activity">
    <reaction evidence="1">
        <text>[protein]-peptidylproline (omega=180) = [protein]-peptidylproline (omega=0)</text>
        <dbReference type="Rhea" id="RHEA:16237"/>
        <dbReference type="Rhea" id="RHEA-COMP:10747"/>
        <dbReference type="Rhea" id="RHEA-COMP:10748"/>
        <dbReference type="ChEBI" id="CHEBI:83833"/>
        <dbReference type="ChEBI" id="CHEBI:83834"/>
        <dbReference type="EC" id="5.2.1.8"/>
    </reaction>
</comment>
<evidence type="ECO:0000259" key="9">
    <source>
        <dbReference type="PROSITE" id="PS50059"/>
    </source>
</evidence>
<dbReference type="InterPro" id="IPR000774">
    <property type="entry name" value="PPIase_FKBP_N"/>
</dbReference>
<keyword evidence="5" id="KW-0697">Rotamase</keyword>
<evidence type="ECO:0000256" key="1">
    <source>
        <dbReference type="ARBA" id="ARBA00000971"/>
    </source>
</evidence>
<dbReference type="PROSITE" id="PS51257">
    <property type="entry name" value="PROKAR_LIPOPROTEIN"/>
    <property type="match status" value="1"/>
</dbReference>
<name>A0A3B1APK6_9ZZZZ</name>
<dbReference type="GO" id="GO:0006457">
    <property type="term" value="P:protein folding"/>
    <property type="evidence" value="ECO:0007669"/>
    <property type="project" value="InterPro"/>
</dbReference>
<evidence type="ECO:0000256" key="5">
    <source>
        <dbReference type="ARBA" id="ARBA00023110"/>
    </source>
</evidence>
<feature type="domain" description="PPIase FKBP-type" evidence="9">
    <location>
        <begin position="208"/>
        <end position="294"/>
    </location>
</feature>
<dbReference type="GO" id="GO:0003755">
    <property type="term" value="F:peptidyl-prolyl cis-trans isomerase activity"/>
    <property type="evidence" value="ECO:0007669"/>
    <property type="project" value="UniProtKB-KW"/>
</dbReference>
<proteinExistence type="inferred from homology"/>
<dbReference type="SUPFAM" id="SSF54534">
    <property type="entry name" value="FKBP-like"/>
    <property type="match status" value="2"/>
</dbReference>
<dbReference type="Pfam" id="PF01346">
    <property type="entry name" value="FKBP_N"/>
    <property type="match status" value="1"/>
</dbReference>
<protein>
    <recommendedName>
        <fullName evidence="3">peptidylprolyl isomerase</fullName>
        <ecNumber evidence="3">5.2.1.8</ecNumber>
    </recommendedName>
    <alternativeName>
        <fullName evidence="7">Rotamase</fullName>
    </alternativeName>
</protein>
<evidence type="ECO:0000256" key="8">
    <source>
        <dbReference type="SAM" id="MobiDB-lite"/>
    </source>
</evidence>
<dbReference type="InterPro" id="IPR046357">
    <property type="entry name" value="PPIase_dom_sf"/>
</dbReference>
<gene>
    <name evidence="10" type="ORF">MNBD_ALPHA03-293</name>
</gene>
<dbReference type="PROSITE" id="PS50059">
    <property type="entry name" value="FKBP_PPIASE"/>
    <property type="match status" value="2"/>
</dbReference>
<organism evidence="10">
    <name type="scientific">hydrothermal vent metagenome</name>
    <dbReference type="NCBI Taxonomy" id="652676"/>
    <lineage>
        <taxon>unclassified sequences</taxon>
        <taxon>metagenomes</taxon>
        <taxon>ecological metagenomes</taxon>
    </lineage>
</organism>
<dbReference type="Gene3D" id="3.10.50.40">
    <property type="match status" value="2"/>
</dbReference>
<dbReference type="PANTHER" id="PTHR43811">
    <property type="entry name" value="FKBP-TYPE PEPTIDYL-PROLYL CIS-TRANS ISOMERASE FKPA"/>
    <property type="match status" value="1"/>
</dbReference>
<keyword evidence="6 10" id="KW-0413">Isomerase</keyword>
<feature type="domain" description="PPIase FKBP-type" evidence="9">
    <location>
        <begin position="83"/>
        <end position="168"/>
    </location>
</feature>
<dbReference type="AlphaFoldDB" id="A0A3B1APK6"/>
<keyword evidence="4" id="KW-0732">Signal</keyword>
<reference evidence="10" key="1">
    <citation type="submission" date="2018-06" db="EMBL/GenBank/DDBJ databases">
        <authorList>
            <person name="Zhirakovskaya E."/>
        </authorList>
    </citation>
    <scope>NUCLEOTIDE SEQUENCE</scope>
</reference>
<evidence type="ECO:0000256" key="7">
    <source>
        <dbReference type="ARBA" id="ARBA00029569"/>
    </source>
</evidence>
<evidence type="ECO:0000313" key="10">
    <source>
        <dbReference type="EMBL" id="VAX07886.1"/>
    </source>
</evidence>
<evidence type="ECO:0000256" key="2">
    <source>
        <dbReference type="ARBA" id="ARBA00006577"/>
    </source>
</evidence>
<dbReference type="FunFam" id="3.10.50.40:FF:000045">
    <property type="entry name" value="Peptidyl-prolyl cis-trans isomerase"/>
    <property type="match status" value="1"/>
</dbReference>
<feature type="compositionally biased region" description="Basic and acidic residues" evidence="8">
    <location>
        <begin position="48"/>
        <end position="62"/>
    </location>
</feature>
<evidence type="ECO:0000256" key="3">
    <source>
        <dbReference type="ARBA" id="ARBA00013194"/>
    </source>
</evidence>
<dbReference type="FunFam" id="3.10.50.40:FF:000006">
    <property type="entry name" value="Peptidyl-prolyl cis-trans isomerase"/>
    <property type="match status" value="1"/>
</dbReference>
<evidence type="ECO:0000256" key="6">
    <source>
        <dbReference type="ARBA" id="ARBA00023235"/>
    </source>
</evidence>
<dbReference type="EMBL" id="UOFW01000227">
    <property type="protein sequence ID" value="VAX07886.1"/>
    <property type="molecule type" value="Genomic_DNA"/>
</dbReference>
<comment type="similarity">
    <text evidence="2">Belongs to the FKBP-type PPIase family.</text>
</comment>
<evidence type="ECO:0000256" key="4">
    <source>
        <dbReference type="ARBA" id="ARBA00022729"/>
    </source>
</evidence>
<dbReference type="PANTHER" id="PTHR43811:SF19">
    <property type="entry name" value="39 KDA FK506-BINDING NUCLEAR PROTEIN"/>
    <property type="match status" value="1"/>
</dbReference>
<sequence>MKAPLNTLIKKIAKPAISVILSVTIALFITACSEKEPENQTENQTENQVKEQDVSSENEIHTTESGLKYEILTPGSGASPTADDSVTVHYEGTLMDGTKFDSSYDRGETITFPLNRVIKGWTEGVQLMKEGAKYKFTIPSELAYGEQGGGSIPPNSDLIFIVELFKVEVDEGKEFLKKNKEKSGIKVTDSGLQYKVLLEGTGKTPGATDRVTVHYEGTLIDGTKFDSSYDRGEPIDFGLNQVIRGWTEGLQLMKEGAKYKLFIPSDLAYGPQGSPGAIPPNAALIFTVELIRVN</sequence>
<dbReference type="InterPro" id="IPR001179">
    <property type="entry name" value="PPIase_FKBP_dom"/>
</dbReference>
<dbReference type="Pfam" id="PF00254">
    <property type="entry name" value="FKBP_C"/>
    <property type="match status" value="2"/>
</dbReference>